<gene>
    <name evidence="1" type="ORF">QFZ36_000491</name>
</gene>
<evidence type="ECO:0000313" key="1">
    <source>
        <dbReference type="EMBL" id="MDQ0672930.1"/>
    </source>
</evidence>
<protein>
    <submittedName>
        <fullName evidence="1">Uncharacterized protein</fullName>
    </submittedName>
</protein>
<dbReference type="EMBL" id="JAUSXB010000001">
    <property type="protein sequence ID" value="MDQ0672930.1"/>
    <property type="molecule type" value="Genomic_DNA"/>
</dbReference>
<keyword evidence="2" id="KW-1185">Reference proteome</keyword>
<name>A0ABU0PG33_9MICC</name>
<reference evidence="1 2" key="1">
    <citation type="submission" date="2023-07" db="EMBL/GenBank/DDBJ databases">
        <title>Comparative genomics of wheat-associated soil bacteria to identify genetic determinants of phenazine resistance.</title>
        <authorList>
            <person name="Mouncey N."/>
        </authorList>
    </citation>
    <scope>NUCLEOTIDE SEQUENCE [LARGE SCALE GENOMIC DNA]</scope>
    <source>
        <strain evidence="1 2">W1I3</strain>
    </source>
</reference>
<dbReference type="RefSeq" id="WP_306633637.1">
    <property type="nucleotide sequence ID" value="NZ_JAUSXB010000001.1"/>
</dbReference>
<comment type="caution">
    <text evidence="1">The sequence shown here is derived from an EMBL/GenBank/DDBJ whole genome shotgun (WGS) entry which is preliminary data.</text>
</comment>
<organism evidence="1 2">
    <name type="scientific">Pseudarthrobacter siccitolerans</name>
    <dbReference type="NCBI Taxonomy" id="861266"/>
    <lineage>
        <taxon>Bacteria</taxon>
        <taxon>Bacillati</taxon>
        <taxon>Actinomycetota</taxon>
        <taxon>Actinomycetes</taxon>
        <taxon>Micrococcales</taxon>
        <taxon>Micrococcaceae</taxon>
        <taxon>Pseudarthrobacter</taxon>
    </lineage>
</organism>
<dbReference type="Proteomes" id="UP001236806">
    <property type="component" value="Unassembled WGS sequence"/>
</dbReference>
<accession>A0ABU0PG33</accession>
<evidence type="ECO:0000313" key="2">
    <source>
        <dbReference type="Proteomes" id="UP001236806"/>
    </source>
</evidence>
<proteinExistence type="predicted"/>
<sequence length="70" mass="7856">MKKRTIVQTADGPVLVEQEPGMKLEVIGMISEAEIETTEEGWADMHKKLKTGKLDFATVKKEQSISRKPN</sequence>